<keyword evidence="3" id="KW-1185">Reference proteome</keyword>
<evidence type="ECO:0000313" key="3">
    <source>
        <dbReference type="Proteomes" id="UP000308760"/>
    </source>
</evidence>
<evidence type="ECO:0000313" key="2">
    <source>
        <dbReference type="EMBL" id="THV43471.1"/>
    </source>
</evidence>
<feature type="transmembrane region" description="Helical" evidence="1">
    <location>
        <begin position="15"/>
        <end position="32"/>
    </location>
</feature>
<reference evidence="2 3" key="2">
    <citation type="submission" date="2019-05" db="EMBL/GenBank/DDBJ databases">
        <title>Glycomyces buryatensis sp. nov.</title>
        <authorList>
            <person name="Nikitina E."/>
        </authorList>
    </citation>
    <scope>NUCLEOTIDE SEQUENCE [LARGE SCALE GENOMIC DNA]</scope>
    <source>
        <strain evidence="2 3">18</strain>
    </source>
</reference>
<dbReference type="Proteomes" id="UP000308760">
    <property type="component" value="Unassembled WGS sequence"/>
</dbReference>
<name>A0A4S8QI96_9ACTN</name>
<gene>
    <name evidence="2" type="ORF">FAB82_01010</name>
</gene>
<keyword evidence="1" id="KW-0472">Membrane</keyword>
<reference evidence="3" key="1">
    <citation type="submission" date="2019-04" db="EMBL/GenBank/DDBJ databases">
        <title>Nocardioides xinjiangensis sp. nov.</title>
        <authorList>
            <person name="Liu S."/>
        </authorList>
    </citation>
    <scope>NUCLEOTIDE SEQUENCE [LARGE SCALE GENOMIC DNA]</scope>
    <source>
        <strain evidence="3">18</strain>
    </source>
</reference>
<proteinExistence type="predicted"/>
<keyword evidence="1" id="KW-1133">Transmembrane helix</keyword>
<sequence length="133" mass="15304">MNLADRLRRFGTRQILALAATAVLLAAAVATLPYSPQVALALFSLVLLYVLLRISQFQRGLGITARSIRETQREQRRLRRAQQEFNREMFLEDYTSEIQRIEALQQKILAAVETGRLETAERFDELERQVKQG</sequence>
<organism evidence="2 3">
    <name type="scientific">Glycomyces buryatensis</name>
    <dbReference type="NCBI Taxonomy" id="2570927"/>
    <lineage>
        <taxon>Bacteria</taxon>
        <taxon>Bacillati</taxon>
        <taxon>Actinomycetota</taxon>
        <taxon>Actinomycetes</taxon>
        <taxon>Glycomycetales</taxon>
        <taxon>Glycomycetaceae</taxon>
        <taxon>Glycomyces</taxon>
    </lineage>
</organism>
<dbReference type="AlphaFoldDB" id="A0A4S8QI96"/>
<dbReference type="RefSeq" id="WP_136532680.1">
    <property type="nucleotide sequence ID" value="NZ_STGY01000003.1"/>
</dbReference>
<protein>
    <submittedName>
        <fullName evidence="2">Uncharacterized protein</fullName>
    </submittedName>
</protein>
<comment type="caution">
    <text evidence="2">The sequence shown here is derived from an EMBL/GenBank/DDBJ whole genome shotgun (WGS) entry which is preliminary data.</text>
</comment>
<feature type="transmembrane region" description="Helical" evidence="1">
    <location>
        <begin position="38"/>
        <end position="54"/>
    </location>
</feature>
<keyword evidence="1" id="KW-0812">Transmembrane</keyword>
<accession>A0A4S8QI96</accession>
<dbReference type="EMBL" id="STGY01000003">
    <property type="protein sequence ID" value="THV43471.1"/>
    <property type="molecule type" value="Genomic_DNA"/>
</dbReference>
<evidence type="ECO:0000256" key="1">
    <source>
        <dbReference type="SAM" id="Phobius"/>
    </source>
</evidence>